<accession>A0A7W8EBG5</accession>
<dbReference type="SUPFAM" id="SSF74650">
    <property type="entry name" value="Galactose mutarotase-like"/>
    <property type="match status" value="1"/>
</dbReference>
<protein>
    <submittedName>
        <fullName evidence="1">Galactose mutarotase-like enzyme</fullName>
    </submittedName>
</protein>
<dbReference type="AlphaFoldDB" id="A0A7W8EBG5"/>
<reference evidence="1 2" key="1">
    <citation type="submission" date="2020-08" db="EMBL/GenBank/DDBJ databases">
        <title>Genomic Encyclopedia of Type Strains, Phase IV (KMG-V): Genome sequencing to study the core and pangenomes of soil and plant-associated prokaryotes.</title>
        <authorList>
            <person name="Whitman W."/>
        </authorList>
    </citation>
    <scope>NUCLEOTIDE SEQUENCE [LARGE SCALE GENOMIC DNA]</scope>
    <source>
        <strain evidence="1 2">X5P3</strain>
    </source>
</reference>
<proteinExistence type="predicted"/>
<comment type="caution">
    <text evidence="1">The sequence shown here is derived from an EMBL/GenBank/DDBJ whole genome shotgun (WGS) entry which is preliminary data.</text>
</comment>
<dbReference type="GO" id="GO:0005975">
    <property type="term" value="P:carbohydrate metabolic process"/>
    <property type="evidence" value="ECO:0007669"/>
    <property type="project" value="InterPro"/>
</dbReference>
<organism evidence="1 2">
    <name type="scientific">Granulicella mallensis</name>
    <dbReference type="NCBI Taxonomy" id="940614"/>
    <lineage>
        <taxon>Bacteria</taxon>
        <taxon>Pseudomonadati</taxon>
        <taxon>Acidobacteriota</taxon>
        <taxon>Terriglobia</taxon>
        <taxon>Terriglobales</taxon>
        <taxon>Acidobacteriaceae</taxon>
        <taxon>Granulicella</taxon>
    </lineage>
</organism>
<dbReference type="Pfam" id="PF01263">
    <property type="entry name" value="Aldose_epim"/>
    <property type="match status" value="1"/>
</dbReference>
<dbReference type="EMBL" id="JACHIO010000033">
    <property type="protein sequence ID" value="MBB5066708.1"/>
    <property type="molecule type" value="Genomic_DNA"/>
</dbReference>
<evidence type="ECO:0000313" key="1">
    <source>
        <dbReference type="EMBL" id="MBB5066708.1"/>
    </source>
</evidence>
<dbReference type="InterPro" id="IPR011013">
    <property type="entry name" value="Gal_mutarotase_sf_dom"/>
</dbReference>
<evidence type="ECO:0000313" key="2">
    <source>
        <dbReference type="Proteomes" id="UP000584867"/>
    </source>
</evidence>
<dbReference type="GO" id="GO:0030246">
    <property type="term" value="F:carbohydrate binding"/>
    <property type="evidence" value="ECO:0007669"/>
    <property type="project" value="InterPro"/>
</dbReference>
<dbReference type="RefSeq" id="WP_184260742.1">
    <property type="nucleotide sequence ID" value="NZ_JACHIO010000033.1"/>
</dbReference>
<dbReference type="InterPro" id="IPR014718">
    <property type="entry name" value="GH-type_carb-bd"/>
</dbReference>
<sequence>MKFEMPNSGSPRSSWFGRWSTSGWMTPSLIATVCLILALGSYEHSQGNLHRLRATSTNHVQPQGPGGQDPIRISRSLRANGDGPEFVSATLLPGRGFNLWQLTASLPGRGEVSLLVSPPVSQAAQILSGLDNDDNGSASTNYGGAFLAPWAAQLTGFPAPGSGVLQTLWEGQRLTFPASIPGSPISTEGLLLARGADAVKTSSLPDGQSAEATFSASSFSGNWPSNTDVTILVELSGHSLDLTMTAHNTGDTSEPMGLGWHPYFAIPSGNRAQAMLVIPSLNLVEAGDRSTGVSSGRIIPTQGTSYDFLHASGTPLGHISLDETYVNLHGSLISDGPIAELRDPAADYGLRVIPLTPNITNLRVIAPEDKPWVSIGPNTNLSNPFGSEWGHTDMSKSGIAILKPGESMQWKVRIEIFSLTGPWRPSHNH</sequence>
<name>A0A7W8EBG5_9BACT</name>
<dbReference type="GO" id="GO:0016853">
    <property type="term" value="F:isomerase activity"/>
    <property type="evidence" value="ECO:0007669"/>
    <property type="project" value="InterPro"/>
</dbReference>
<dbReference type="Gene3D" id="2.70.98.10">
    <property type="match status" value="1"/>
</dbReference>
<dbReference type="Proteomes" id="UP000584867">
    <property type="component" value="Unassembled WGS sequence"/>
</dbReference>
<gene>
    <name evidence="1" type="ORF">HDF15_005092</name>
</gene>
<dbReference type="InterPro" id="IPR008183">
    <property type="entry name" value="Aldose_1/G6P_1-epimerase"/>
</dbReference>